<dbReference type="InterPro" id="IPR004245">
    <property type="entry name" value="DUF229"/>
</dbReference>
<name>A0A8S1DTQ5_9INSE</name>
<dbReference type="Proteomes" id="UP000494165">
    <property type="component" value="Unassembled WGS sequence"/>
</dbReference>
<evidence type="ECO:0000313" key="2">
    <source>
        <dbReference type="Proteomes" id="UP000494165"/>
    </source>
</evidence>
<dbReference type="Pfam" id="PF02995">
    <property type="entry name" value="DUF229"/>
    <property type="match status" value="1"/>
</dbReference>
<evidence type="ECO:0000313" key="1">
    <source>
        <dbReference type="EMBL" id="CAB3383274.1"/>
    </source>
</evidence>
<protein>
    <submittedName>
        <fullName evidence="1">Uncharacterized protein</fullName>
    </submittedName>
</protein>
<dbReference type="PANTHER" id="PTHR10974">
    <property type="entry name" value="FI08016P-RELATED"/>
    <property type="match status" value="1"/>
</dbReference>
<dbReference type="AlphaFoldDB" id="A0A8S1DTQ5"/>
<accession>A0A8S1DTQ5</accession>
<dbReference type="GO" id="GO:0005615">
    <property type="term" value="C:extracellular space"/>
    <property type="evidence" value="ECO:0007669"/>
    <property type="project" value="TreeGrafter"/>
</dbReference>
<comment type="caution">
    <text evidence="1">The sequence shown here is derived from an EMBL/GenBank/DDBJ whole genome shotgun (WGS) entry which is preliminary data.</text>
</comment>
<dbReference type="OrthoDB" id="413313at2759"/>
<dbReference type="PANTHER" id="PTHR10974:SF4">
    <property type="entry name" value="PROTEIN CBG09258"/>
    <property type="match status" value="1"/>
</dbReference>
<keyword evidence="2" id="KW-1185">Reference proteome</keyword>
<sequence>MDKCDMLRGQRKTRLLLLLGLLIALSFLRYALHRAVHQARAQKSTPDKFALDSKGCRILSRKIEEKATNRTRIICSQEQKFANGHKCCYTNIFGVFGDDNSFRLGDACRPMEELLVPESGMQLRGNDVPEFIRVSCGSDENVHFRPFVPFKDQVEDRCNKLPKRPHQVSVLLFIIDSNSRWRAEQEFPSTMETLRRMSAVNLKGQSPVGNDAFANLVPLLMGQAVDELDDVCGWPSPRPERPKFDQCPHLWRSFAEQGFRTLFADLPTRAAIFNSQEGGFASPPTDYYPRPFFLAAEGPSGCVGRRTETSVLLRYVQTFVRRFASSRYLAVVRVARSAPDQALSEALKTLRRRKQLENTVLVVLTAGEIPPKGAVEEFLPLVSISFPAWFESKFPAAMTNLRKNSEDRLTTPFDLHLTLKDLAEPSRTLNAAHLSQRQAEISNLSVNMAFEFIFSLEIIFLKSAEGSEFVFGDFGLEELLGGTRPSQVVPLPQPKAWID</sequence>
<dbReference type="EMBL" id="CADEPI010000302">
    <property type="protein sequence ID" value="CAB3383274.1"/>
    <property type="molecule type" value="Genomic_DNA"/>
</dbReference>
<organism evidence="1 2">
    <name type="scientific">Cloeon dipterum</name>
    <dbReference type="NCBI Taxonomy" id="197152"/>
    <lineage>
        <taxon>Eukaryota</taxon>
        <taxon>Metazoa</taxon>
        <taxon>Ecdysozoa</taxon>
        <taxon>Arthropoda</taxon>
        <taxon>Hexapoda</taxon>
        <taxon>Insecta</taxon>
        <taxon>Pterygota</taxon>
        <taxon>Palaeoptera</taxon>
        <taxon>Ephemeroptera</taxon>
        <taxon>Pisciforma</taxon>
        <taxon>Baetidae</taxon>
        <taxon>Cloeon</taxon>
    </lineage>
</organism>
<gene>
    <name evidence="1" type="ORF">CLODIP_2_CD14230</name>
</gene>
<reference evidence="1 2" key="1">
    <citation type="submission" date="2020-04" db="EMBL/GenBank/DDBJ databases">
        <authorList>
            <person name="Alioto T."/>
            <person name="Alioto T."/>
            <person name="Gomez Garrido J."/>
        </authorList>
    </citation>
    <scope>NUCLEOTIDE SEQUENCE [LARGE SCALE GENOMIC DNA]</scope>
</reference>
<proteinExistence type="predicted"/>